<dbReference type="Gene3D" id="1.10.287.130">
    <property type="match status" value="1"/>
</dbReference>
<feature type="domain" description="PAS" evidence="16">
    <location>
        <begin position="250"/>
        <end position="320"/>
    </location>
</feature>
<dbReference type="GO" id="GO:0005886">
    <property type="term" value="C:plasma membrane"/>
    <property type="evidence" value="ECO:0007669"/>
    <property type="project" value="UniProtKB-SubCell"/>
</dbReference>
<dbReference type="Gene3D" id="2.10.70.100">
    <property type="match status" value="1"/>
</dbReference>
<dbReference type="InterPro" id="IPR003661">
    <property type="entry name" value="HisK_dim/P_dom"/>
</dbReference>
<dbReference type="PROSITE" id="PS50112">
    <property type="entry name" value="PAS"/>
    <property type="match status" value="1"/>
</dbReference>
<dbReference type="SMART" id="SM00091">
    <property type="entry name" value="PAS"/>
    <property type="match status" value="3"/>
</dbReference>
<comment type="subcellular location">
    <subcellularLocation>
        <location evidence="2">Cell membrane</location>
    </subcellularLocation>
</comment>
<dbReference type="Pfam" id="PF00512">
    <property type="entry name" value="HisKA"/>
    <property type="match status" value="1"/>
</dbReference>
<evidence type="ECO:0000256" key="13">
    <source>
        <dbReference type="SAM" id="Coils"/>
    </source>
</evidence>
<reference evidence="18 19" key="1">
    <citation type="submission" date="2019-11" db="EMBL/GenBank/DDBJ databases">
        <title>Type strains purchased from KCTC, JCM and DSMZ.</title>
        <authorList>
            <person name="Lu H."/>
        </authorList>
    </citation>
    <scope>NUCLEOTIDE SEQUENCE [LARGE SCALE GENOMIC DNA]</scope>
    <source>
        <strain evidence="18 19">JCM 31587</strain>
    </source>
</reference>
<dbReference type="GO" id="GO:0005524">
    <property type="term" value="F:ATP binding"/>
    <property type="evidence" value="ECO:0007669"/>
    <property type="project" value="UniProtKB-KW"/>
</dbReference>
<dbReference type="SUPFAM" id="SSF55785">
    <property type="entry name" value="PYP-like sensor domain (PAS domain)"/>
    <property type="match status" value="3"/>
</dbReference>
<dbReference type="Gene3D" id="3.30.565.10">
    <property type="entry name" value="Histidine kinase-like ATPase, C-terminal domain"/>
    <property type="match status" value="1"/>
</dbReference>
<feature type="modified residue" description="4-aspartylphosphate" evidence="12">
    <location>
        <position position="839"/>
    </location>
</feature>
<dbReference type="Gene3D" id="3.40.50.2300">
    <property type="match status" value="1"/>
</dbReference>
<dbReference type="Gene3D" id="6.10.250.490">
    <property type="match status" value="1"/>
</dbReference>
<dbReference type="Pfam" id="PF13185">
    <property type="entry name" value="GAF_2"/>
    <property type="match status" value="1"/>
</dbReference>
<dbReference type="AlphaFoldDB" id="A0A6L6QMH2"/>
<feature type="domain" description="PAC" evidence="17">
    <location>
        <begin position="197"/>
        <end position="249"/>
    </location>
</feature>
<dbReference type="CDD" id="cd00130">
    <property type="entry name" value="PAS"/>
    <property type="match status" value="3"/>
</dbReference>
<evidence type="ECO:0000259" key="15">
    <source>
        <dbReference type="PROSITE" id="PS50110"/>
    </source>
</evidence>
<dbReference type="InterPro" id="IPR004358">
    <property type="entry name" value="Sig_transdc_His_kin-like_C"/>
</dbReference>
<dbReference type="SUPFAM" id="SSF52172">
    <property type="entry name" value="CheY-like"/>
    <property type="match status" value="1"/>
</dbReference>
<keyword evidence="6" id="KW-0808">Transferase</keyword>
<keyword evidence="13" id="KW-0175">Coiled coil</keyword>
<dbReference type="InterPro" id="IPR000014">
    <property type="entry name" value="PAS"/>
</dbReference>
<feature type="domain" description="PAC" evidence="17">
    <location>
        <begin position="323"/>
        <end position="375"/>
    </location>
</feature>
<dbReference type="OrthoDB" id="219325at2"/>
<evidence type="ECO:0000313" key="19">
    <source>
        <dbReference type="Proteomes" id="UP000472320"/>
    </source>
</evidence>
<evidence type="ECO:0000256" key="8">
    <source>
        <dbReference type="ARBA" id="ARBA00022777"/>
    </source>
</evidence>
<dbReference type="InterPro" id="IPR003018">
    <property type="entry name" value="GAF"/>
</dbReference>
<dbReference type="CDD" id="cd17580">
    <property type="entry name" value="REC_2_DhkD-like"/>
    <property type="match status" value="1"/>
</dbReference>
<dbReference type="GO" id="GO:0000155">
    <property type="term" value="F:phosphorelay sensor kinase activity"/>
    <property type="evidence" value="ECO:0007669"/>
    <property type="project" value="InterPro"/>
</dbReference>
<dbReference type="PANTHER" id="PTHR43547">
    <property type="entry name" value="TWO-COMPONENT HISTIDINE KINASE"/>
    <property type="match status" value="1"/>
</dbReference>
<evidence type="ECO:0000256" key="5">
    <source>
        <dbReference type="ARBA" id="ARBA00022553"/>
    </source>
</evidence>
<evidence type="ECO:0000259" key="17">
    <source>
        <dbReference type="PROSITE" id="PS50113"/>
    </source>
</evidence>
<dbReference type="Pfam" id="PF08448">
    <property type="entry name" value="PAS_4"/>
    <property type="match status" value="1"/>
</dbReference>
<gene>
    <name evidence="18" type="ORF">GM658_22365</name>
</gene>
<dbReference type="InterPro" id="IPR035965">
    <property type="entry name" value="PAS-like_dom_sf"/>
</dbReference>
<dbReference type="SMART" id="SM00448">
    <property type="entry name" value="REC"/>
    <property type="match status" value="1"/>
</dbReference>
<dbReference type="SMART" id="SM00086">
    <property type="entry name" value="PAC"/>
    <property type="match status" value="2"/>
</dbReference>
<evidence type="ECO:0000256" key="4">
    <source>
        <dbReference type="ARBA" id="ARBA00022475"/>
    </source>
</evidence>
<dbReference type="EMBL" id="WNKX01000021">
    <property type="protein sequence ID" value="MTW13355.1"/>
    <property type="molecule type" value="Genomic_DNA"/>
</dbReference>
<dbReference type="InterPro" id="IPR001789">
    <property type="entry name" value="Sig_transdc_resp-reg_receiver"/>
</dbReference>
<dbReference type="InterPro" id="IPR003594">
    <property type="entry name" value="HATPase_dom"/>
</dbReference>
<feature type="coiled-coil region" evidence="13">
    <location>
        <begin position="233"/>
        <end position="260"/>
    </location>
</feature>
<evidence type="ECO:0000256" key="12">
    <source>
        <dbReference type="PROSITE-ProRule" id="PRU00169"/>
    </source>
</evidence>
<keyword evidence="9" id="KW-0067">ATP-binding</keyword>
<keyword evidence="10" id="KW-0902">Two-component regulatory system</keyword>
<protein>
    <recommendedName>
        <fullName evidence="3">histidine kinase</fullName>
        <ecNumber evidence="3">2.7.13.3</ecNumber>
    </recommendedName>
</protein>
<keyword evidence="11" id="KW-0472">Membrane</keyword>
<dbReference type="NCBIfam" id="TIGR00229">
    <property type="entry name" value="sensory_box"/>
    <property type="match status" value="2"/>
</dbReference>
<dbReference type="SUPFAM" id="SSF55781">
    <property type="entry name" value="GAF domain-like"/>
    <property type="match status" value="1"/>
</dbReference>
<dbReference type="PRINTS" id="PR00344">
    <property type="entry name" value="BCTRLSENSOR"/>
</dbReference>
<dbReference type="SMART" id="SM00065">
    <property type="entry name" value="GAF"/>
    <property type="match status" value="1"/>
</dbReference>
<dbReference type="InterPro" id="IPR029016">
    <property type="entry name" value="GAF-like_dom_sf"/>
</dbReference>
<dbReference type="InterPro" id="IPR001610">
    <property type="entry name" value="PAC"/>
</dbReference>
<dbReference type="PROSITE" id="PS50113">
    <property type="entry name" value="PAC"/>
    <property type="match status" value="2"/>
</dbReference>
<comment type="caution">
    <text evidence="18">The sequence shown here is derived from an EMBL/GenBank/DDBJ whole genome shotgun (WGS) entry which is preliminary data.</text>
</comment>
<dbReference type="FunFam" id="3.30.565.10:FF:000023">
    <property type="entry name" value="PAS domain-containing sensor histidine kinase"/>
    <property type="match status" value="1"/>
</dbReference>
<dbReference type="SUPFAM" id="SSF55874">
    <property type="entry name" value="ATPase domain of HSP90 chaperone/DNA topoisomerase II/histidine kinase"/>
    <property type="match status" value="1"/>
</dbReference>
<accession>A0A6L6QMH2</accession>
<comment type="catalytic activity">
    <reaction evidence="1">
        <text>ATP + protein L-histidine = ADP + protein N-phospho-L-histidine.</text>
        <dbReference type="EC" id="2.7.13.3"/>
    </reaction>
</comment>
<dbReference type="Pfam" id="PF02518">
    <property type="entry name" value="HATPase_c"/>
    <property type="match status" value="1"/>
</dbReference>
<proteinExistence type="predicted"/>
<name>A0A6L6QMH2_9BURK</name>
<evidence type="ECO:0000256" key="6">
    <source>
        <dbReference type="ARBA" id="ARBA00022679"/>
    </source>
</evidence>
<keyword evidence="5 12" id="KW-0597">Phosphoprotein</keyword>
<dbReference type="Proteomes" id="UP000472320">
    <property type="component" value="Unassembled WGS sequence"/>
</dbReference>
<feature type="domain" description="Response regulatory" evidence="15">
    <location>
        <begin position="790"/>
        <end position="908"/>
    </location>
</feature>
<dbReference type="SMART" id="SM00387">
    <property type="entry name" value="HATPase_c"/>
    <property type="match status" value="1"/>
</dbReference>
<dbReference type="EC" id="2.7.13.3" evidence="3"/>
<dbReference type="InterPro" id="IPR000700">
    <property type="entry name" value="PAS-assoc_C"/>
</dbReference>
<dbReference type="FunFam" id="3.30.450.20:FF:000099">
    <property type="entry name" value="Sensory box sensor histidine kinase"/>
    <property type="match status" value="1"/>
</dbReference>
<evidence type="ECO:0000256" key="9">
    <source>
        <dbReference type="ARBA" id="ARBA00022840"/>
    </source>
</evidence>
<dbReference type="PROSITE" id="PS50110">
    <property type="entry name" value="RESPONSE_REGULATORY"/>
    <property type="match status" value="1"/>
</dbReference>
<evidence type="ECO:0000256" key="10">
    <source>
        <dbReference type="ARBA" id="ARBA00023012"/>
    </source>
</evidence>
<dbReference type="RefSeq" id="WP_155456275.1">
    <property type="nucleotide sequence ID" value="NZ_WNKX01000021.1"/>
</dbReference>
<dbReference type="CDD" id="cd16922">
    <property type="entry name" value="HATPase_EvgS-ArcB-TorS-like"/>
    <property type="match status" value="1"/>
</dbReference>
<dbReference type="InterPro" id="IPR013656">
    <property type="entry name" value="PAS_4"/>
</dbReference>
<dbReference type="InterPro" id="IPR011006">
    <property type="entry name" value="CheY-like_superfamily"/>
</dbReference>
<evidence type="ECO:0000256" key="3">
    <source>
        <dbReference type="ARBA" id="ARBA00012438"/>
    </source>
</evidence>
<keyword evidence="7" id="KW-0547">Nucleotide-binding</keyword>
<dbReference type="InterPro" id="IPR013655">
    <property type="entry name" value="PAS_fold_3"/>
</dbReference>
<dbReference type="Pfam" id="PF08447">
    <property type="entry name" value="PAS_3"/>
    <property type="match status" value="2"/>
</dbReference>
<evidence type="ECO:0000313" key="18">
    <source>
        <dbReference type="EMBL" id="MTW13355.1"/>
    </source>
</evidence>
<keyword evidence="19" id="KW-1185">Reference proteome</keyword>
<evidence type="ECO:0000259" key="14">
    <source>
        <dbReference type="PROSITE" id="PS50109"/>
    </source>
</evidence>
<sequence>MSPDPRTHNVLDSMGDGFAVISRDWTVQYLNPRAAEMLLPPVPTLRDPRGQQLWQAFPGLADGALEAPLRRTLEQGLPATCELFYQPSQRWIEVRAWPSPMGMTCLLLDIHQRKLHERGLRESTNRLQVALAAGRLGDWEWNAASNLVRLGRRAAEIFELPAEIPITWQVLRDRIATDDFAAVEQAFIDACLARRDFNIECRVQRRDGDACWLSVIGHGDFGDDGKLRGVIGMVQDITQRKKAEDALRNSEEELRALANSIPQLAWIASSDGVMTWYNERWREYTGMEEKDLLGDGRLQAYAPEVLPAMLSRWRLSVETGHPFEMEFPIRARDGQYRWFLTRANPMRDSGGRILRWFGTSTDVDQVKRVQEQLRDETNMLELLNSTGTALVQNRELHSLLQEVTDAATSISGARFGAFFYHGPGADGSRQAMHTLSGSPPADFQGLPHPQVRSGLAVPILARAGEVVGTLFFGHPEPNMFNERTERLVSGVAAQAGIAIDNARMVEAAQRAAEERKVLLDRERSARAEAERSNQMKDEFLATLSHELRTPLTAILGWSQVLRRGNRTAEEQVRGLETIERNARAQAQLIEDLLDMGRITSGKVLLDMKLLMPSVVVDAALEAVRPAAEAKGIRLERDFSPTGHVAGDANRLQQVVWNLLTNALKFTPRGGAVRVSIWAHAGHAEITVTDNGVGIRPEFLPYVFERFRQADASTTRRHGGLGLGLSIVKHLVEQHGGTVSAASEGEGMGSSFTVRLPLASGEIRAQRMHSPPRAEKVPLPDMGLRDLGGLKVLLVDDEADARELISRILRDCGCTVQCAGNAAEAVALARAGQYDLLLSDIGMPDVDGFELLSRIRALGAGRGGAMPAIALTAFARSEDRLRALESGFLDHVPKPIEPSELVATIERVCSASKHG</sequence>
<evidence type="ECO:0000256" key="11">
    <source>
        <dbReference type="ARBA" id="ARBA00023136"/>
    </source>
</evidence>
<dbReference type="InterPro" id="IPR005467">
    <property type="entry name" value="His_kinase_dom"/>
</dbReference>
<dbReference type="SMART" id="SM00388">
    <property type="entry name" value="HisKA"/>
    <property type="match status" value="1"/>
</dbReference>
<evidence type="ECO:0000256" key="1">
    <source>
        <dbReference type="ARBA" id="ARBA00000085"/>
    </source>
</evidence>
<dbReference type="InterPro" id="IPR036890">
    <property type="entry name" value="HATPase_C_sf"/>
</dbReference>
<evidence type="ECO:0000259" key="16">
    <source>
        <dbReference type="PROSITE" id="PS50112"/>
    </source>
</evidence>
<dbReference type="Gene3D" id="3.30.450.40">
    <property type="match status" value="1"/>
</dbReference>
<keyword evidence="4" id="KW-1003">Cell membrane</keyword>
<feature type="domain" description="Histidine kinase" evidence="14">
    <location>
        <begin position="542"/>
        <end position="759"/>
    </location>
</feature>
<dbReference type="Pfam" id="PF00072">
    <property type="entry name" value="Response_reg"/>
    <property type="match status" value="1"/>
</dbReference>
<keyword evidence="8" id="KW-0418">Kinase</keyword>
<dbReference type="InterPro" id="IPR036097">
    <property type="entry name" value="HisK_dim/P_sf"/>
</dbReference>
<feature type="coiled-coil region" evidence="13">
    <location>
        <begin position="565"/>
        <end position="595"/>
    </location>
</feature>
<dbReference type="Gene3D" id="3.30.450.20">
    <property type="entry name" value="PAS domain"/>
    <property type="match status" value="3"/>
</dbReference>
<dbReference type="PROSITE" id="PS50109">
    <property type="entry name" value="HIS_KIN"/>
    <property type="match status" value="1"/>
</dbReference>
<organism evidence="18 19">
    <name type="scientific">Massilia eburnea</name>
    <dbReference type="NCBI Taxonomy" id="1776165"/>
    <lineage>
        <taxon>Bacteria</taxon>
        <taxon>Pseudomonadati</taxon>
        <taxon>Pseudomonadota</taxon>
        <taxon>Betaproteobacteria</taxon>
        <taxon>Burkholderiales</taxon>
        <taxon>Oxalobacteraceae</taxon>
        <taxon>Telluria group</taxon>
        <taxon>Massilia</taxon>
    </lineage>
</organism>
<evidence type="ECO:0000256" key="2">
    <source>
        <dbReference type="ARBA" id="ARBA00004236"/>
    </source>
</evidence>
<evidence type="ECO:0000256" key="7">
    <source>
        <dbReference type="ARBA" id="ARBA00022741"/>
    </source>
</evidence>
<dbReference type="CDD" id="cd00082">
    <property type="entry name" value="HisKA"/>
    <property type="match status" value="1"/>
</dbReference>
<dbReference type="PANTHER" id="PTHR43547:SF2">
    <property type="entry name" value="HYBRID SIGNAL TRANSDUCTION HISTIDINE KINASE C"/>
    <property type="match status" value="1"/>
</dbReference>
<dbReference type="SUPFAM" id="SSF47384">
    <property type="entry name" value="Homodimeric domain of signal transducing histidine kinase"/>
    <property type="match status" value="1"/>
</dbReference>